<name>A0A5C3L8A8_COPMA</name>
<keyword evidence="2" id="KW-0645">Protease</keyword>
<dbReference type="OrthoDB" id="536211at2759"/>
<keyword evidence="6" id="KW-0862">Zinc</keyword>
<evidence type="ECO:0000256" key="2">
    <source>
        <dbReference type="ARBA" id="ARBA00022670"/>
    </source>
</evidence>
<keyword evidence="4" id="KW-0732">Signal</keyword>
<dbReference type="PANTHER" id="PTHR47466">
    <property type="match status" value="1"/>
</dbReference>
<keyword evidence="5" id="KW-0378">Hydrolase</keyword>
<dbReference type="STRING" id="230819.A0A5C3L8A8"/>
<evidence type="ECO:0000256" key="1">
    <source>
        <dbReference type="ARBA" id="ARBA00008721"/>
    </source>
</evidence>
<reference evidence="10 11" key="1">
    <citation type="journal article" date="2019" name="Nat. Ecol. Evol.">
        <title>Megaphylogeny resolves global patterns of mushroom evolution.</title>
        <authorList>
            <person name="Varga T."/>
            <person name="Krizsan K."/>
            <person name="Foldi C."/>
            <person name="Dima B."/>
            <person name="Sanchez-Garcia M."/>
            <person name="Sanchez-Ramirez S."/>
            <person name="Szollosi G.J."/>
            <person name="Szarkandi J.G."/>
            <person name="Papp V."/>
            <person name="Albert L."/>
            <person name="Andreopoulos W."/>
            <person name="Angelini C."/>
            <person name="Antonin V."/>
            <person name="Barry K.W."/>
            <person name="Bougher N.L."/>
            <person name="Buchanan P."/>
            <person name="Buyck B."/>
            <person name="Bense V."/>
            <person name="Catcheside P."/>
            <person name="Chovatia M."/>
            <person name="Cooper J."/>
            <person name="Damon W."/>
            <person name="Desjardin D."/>
            <person name="Finy P."/>
            <person name="Geml J."/>
            <person name="Haridas S."/>
            <person name="Hughes K."/>
            <person name="Justo A."/>
            <person name="Karasinski D."/>
            <person name="Kautmanova I."/>
            <person name="Kiss B."/>
            <person name="Kocsube S."/>
            <person name="Kotiranta H."/>
            <person name="LaButti K.M."/>
            <person name="Lechner B.E."/>
            <person name="Liimatainen K."/>
            <person name="Lipzen A."/>
            <person name="Lukacs Z."/>
            <person name="Mihaltcheva S."/>
            <person name="Morgado L.N."/>
            <person name="Niskanen T."/>
            <person name="Noordeloos M.E."/>
            <person name="Ohm R.A."/>
            <person name="Ortiz-Santana B."/>
            <person name="Ovrebo C."/>
            <person name="Racz N."/>
            <person name="Riley R."/>
            <person name="Savchenko A."/>
            <person name="Shiryaev A."/>
            <person name="Soop K."/>
            <person name="Spirin V."/>
            <person name="Szebenyi C."/>
            <person name="Tomsovsky M."/>
            <person name="Tulloss R.E."/>
            <person name="Uehling J."/>
            <person name="Grigoriev I.V."/>
            <person name="Vagvolgyi C."/>
            <person name="Papp T."/>
            <person name="Martin F.M."/>
            <person name="Miettinen O."/>
            <person name="Hibbett D.S."/>
            <person name="Nagy L.G."/>
        </authorList>
    </citation>
    <scope>NUCLEOTIDE SEQUENCE [LARGE SCALE GENOMIC DNA]</scope>
    <source>
        <strain evidence="10 11">CBS 121175</strain>
    </source>
</reference>
<evidence type="ECO:0000256" key="5">
    <source>
        <dbReference type="ARBA" id="ARBA00022801"/>
    </source>
</evidence>
<comment type="similarity">
    <text evidence="1">Belongs to the peptidase M43B family.</text>
</comment>
<keyword evidence="8" id="KW-1015">Disulfide bond</keyword>
<dbReference type="EMBL" id="ML210152">
    <property type="protein sequence ID" value="TFK28990.1"/>
    <property type="molecule type" value="Genomic_DNA"/>
</dbReference>
<dbReference type="AlphaFoldDB" id="A0A5C3L8A8"/>
<evidence type="ECO:0000256" key="7">
    <source>
        <dbReference type="ARBA" id="ARBA00023049"/>
    </source>
</evidence>
<evidence type="ECO:0000256" key="8">
    <source>
        <dbReference type="ARBA" id="ARBA00023157"/>
    </source>
</evidence>
<keyword evidence="7" id="KW-0482">Metalloprotease</keyword>
<proteinExistence type="inferred from homology"/>
<keyword evidence="11" id="KW-1185">Reference proteome</keyword>
<dbReference type="GO" id="GO:0046872">
    <property type="term" value="F:metal ion binding"/>
    <property type="evidence" value="ECO:0007669"/>
    <property type="project" value="UniProtKB-KW"/>
</dbReference>
<dbReference type="GO" id="GO:0008237">
    <property type="term" value="F:metallopeptidase activity"/>
    <property type="evidence" value="ECO:0007669"/>
    <property type="project" value="UniProtKB-KW"/>
</dbReference>
<keyword evidence="3" id="KW-0479">Metal-binding</keyword>
<feature type="domain" description="Peptidase M43 pregnancy-associated plasma-A" evidence="9">
    <location>
        <begin position="97"/>
        <end position="227"/>
    </location>
</feature>
<protein>
    <recommendedName>
        <fullName evidence="9">Peptidase M43 pregnancy-associated plasma-A domain-containing protein</fullName>
    </recommendedName>
</protein>
<dbReference type="InterPro" id="IPR024079">
    <property type="entry name" value="MetalloPept_cat_dom_sf"/>
</dbReference>
<dbReference type="InterPro" id="IPR008754">
    <property type="entry name" value="Peptidase_M43"/>
</dbReference>
<gene>
    <name evidence="10" type="ORF">FA15DRAFT_583359</name>
</gene>
<dbReference type="CDD" id="cd04275">
    <property type="entry name" value="ZnMc_pappalysin_like"/>
    <property type="match status" value="1"/>
</dbReference>
<evidence type="ECO:0000256" key="6">
    <source>
        <dbReference type="ARBA" id="ARBA00022833"/>
    </source>
</evidence>
<accession>A0A5C3L8A8</accession>
<dbReference type="Proteomes" id="UP000307440">
    <property type="component" value="Unassembled WGS sequence"/>
</dbReference>
<dbReference type="SUPFAM" id="SSF55486">
    <property type="entry name" value="Metalloproteases ('zincins'), catalytic domain"/>
    <property type="match status" value="1"/>
</dbReference>
<evidence type="ECO:0000256" key="3">
    <source>
        <dbReference type="ARBA" id="ARBA00022723"/>
    </source>
</evidence>
<dbReference type="PANTHER" id="PTHR47466:SF1">
    <property type="entry name" value="METALLOPROTEASE MEP1 (AFU_ORTHOLOGUE AFUA_1G07730)-RELATED"/>
    <property type="match status" value="1"/>
</dbReference>
<dbReference type="Gene3D" id="3.40.390.10">
    <property type="entry name" value="Collagenase (Catalytic Domain)"/>
    <property type="match status" value="1"/>
</dbReference>
<organism evidence="10 11">
    <name type="scientific">Coprinopsis marcescibilis</name>
    <name type="common">Agaric fungus</name>
    <name type="synonym">Psathyrella marcescibilis</name>
    <dbReference type="NCBI Taxonomy" id="230819"/>
    <lineage>
        <taxon>Eukaryota</taxon>
        <taxon>Fungi</taxon>
        <taxon>Dikarya</taxon>
        <taxon>Basidiomycota</taxon>
        <taxon>Agaricomycotina</taxon>
        <taxon>Agaricomycetes</taxon>
        <taxon>Agaricomycetidae</taxon>
        <taxon>Agaricales</taxon>
        <taxon>Agaricineae</taxon>
        <taxon>Psathyrellaceae</taxon>
        <taxon>Coprinopsis</taxon>
    </lineage>
</organism>
<evidence type="ECO:0000256" key="4">
    <source>
        <dbReference type="ARBA" id="ARBA00022729"/>
    </source>
</evidence>
<dbReference type="Pfam" id="PF05572">
    <property type="entry name" value="Peptidase_M43"/>
    <property type="match status" value="1"/>
</dbReference>
<sequence>MRSKPVGIQAAGRVISLYYHILHRDLTFAGGYLSDAQVNSAVSLLNAGFSTSGISFRLDGIRRWHNATWFERVDLTPENAEMKHSTRIGGAATLNVWTSGMTVAAGYATYPWVYASNPLSDGVVMKWDVIPGSGGPVRSGKSIIHEAGHWAGLLHTFDVSGGCTVAGDFVADTSAQGTPTDFSGCAPRDTCPGMPGEDPVFNYMDYSSDVCRNSFTWGQIDRMWGSLDAWRP</sequence>
<evidence type="ECO:0000313" key="11">
    <source>
        <dbReference type="Proteomes" id="UP000307440"/>
    </source>
</evidence>
<evidence type="ECO:0000259" key="9">
    <source>
        <dbReference type="Pfam" id="PF05572"/>
    </source>
</evidence>
<evidence type="ECO:0000313" key="10">
    <source>
        <dbReference type="EMBL" id="TFK28990.1"/>
    </source>
</evidence>
<dbReference type="GO" id="GO:0006508">
    <property type="term" value="P:proteolysis"/>
    <property type="evidence" value="ECO:0007669"/>
    <property type="project" value="UniProtKB-KW"/>
</dbReference>